<evidence type="ECO:0000313" key="3">
    <source>
        <dbReference type="Proteomes" id="UP000315628"/>
    </source>
</evidence>
<dbReference type="PANTHER" id="PTHR43441:SF10">
    <property type="entry name" value="ACETYLTRANSFERASE"/>
    <property type="match status" value="1"/>
</dbReference>
<dbReference type="GO" id="GO:0005737">
    <property type="term" value="C:cytoplasm"/>
    <property type="evidence" value="ECO:0007669"/>
    <property type="project" value="TreeGrafter"/>
</dbReference>
<dbReference type="InterPro" id="IPR000182">
    <property type="entry name" value="GNAT_dom"/>
</dbReference>
<protein>
    <submittedName>
        <fullName evidence="2">Ribosomal-protein-alanine N-acetyltransferase</fullName>
    </submittedName>
</protein>
<proteinExistence type="predicted"/>
<sequence>MSVLRRILGGRADRASWPVELRGRTPGGEQVLLRELRAGDEREFVQARSRNASWLRPWDATPPVPGASEDFGSYQARMDSDARRGAALPFVVVVDDRLVGQLTVSSIILGSFRSCTLGYWVVEEVAGRGIAPTAVALAGDHVLGALGLHRVEINIRPENTASLAVVRKLGLRDEGLRARYLHIDGDWRDHRSFAVLAEDLGEGGLMGRLHAAPPG</sequence>
<dbReference type="Gene3D" id="3.40.630.30">
    <property type="match status" value="1"/>
</dbReference>
<dbReference type="Proteomes" id="UP000315628">
    <property type="component" value="Unassembled WGS sequence"/>
</dbReference>
<evidence type="ECO:0000313" key="2">
    <source>
        <dbReference type="EMBL" id="TWD17105.1"/>
    </source>
</evidence>
<organism evidence="2 3">
    <name type="scientific">Marihabitans asiaticum</name>
    <dbReference type="NCBI Taxonomy" id="415218"/>
    <lineage>
        <taxon>Bacteria</taxon>
        <taxon>Bacillati</taxon>
        <taxon>Actinomycetota</taxon>
        <taxon>Actinomycetes</taxon>
        <taxon>Micrococcales</taxon>
        <taxon>Intrasporangiaceae</taxon>
        <taxon>Marihabitans</taxon>
    </lineage>
</organism>
<evidence type="ECO:0000259" key="1">
    <source>
        <dbReference type="PROSITE" id="PS51186"/>
    </source>
</evidence>
<dbReference type="AlphaFoldDB" id="A0A560WI71"/>
<name>A0A560WI71_9MICO</name>
<feature type="domain" description="N-acetyltransferase" evidence="1">
    <location>
        <begin position="31"/>
        <end position="194"/>
    </location>
</feature>
<dbReference type="Pfam" id="PF13302">
    <property type="entry name" value="Acetyltransf_3"/>
    <property type="match status" value="1"/>
</dbReference>
<dbReference type="SUPFAM" id="SSF55729">
    <property type="entry name" value="Acyl-CoA N-acyltransferases (Nat)"/>
    <property type="match status" value="1"/>
</dbReference>
<keyword evidence="2" id="KW-0808">Transferase</keyword>
<dbReference type="RefSeq" id="WP_246074358.1">
    <property type="nucleotide sequence ID" value="NZ_BAAAYT010000002.1"/>
</dbReference>
<keyword evidence="3" id="KW-1185">Reference proteome</keyword>
<dbReference type="EMBL" id="VIUW01000001">
    <property type="protein sequence ID" value="TWD17105.1"/>
    <property type="molecule type" value="Genomic_DNA"/>
</dbReference>
<gene>
    <name evidence="2" type="ORF">FB557_0665</name>
</gene>
<comment type="caution">
    <text evidence="2">The sequence shown here is derived from an EMBL/GenBank/DDBJ whole genome shotgun (WGS) entry which is preliminary data.</text>
</comment>
<reference evidence="2 3" key="1">
    <citation type="submission" date="2019-06" db="EMBL/GenBank/DDBJ databases">
        <title>Sequencing the genomes of 1000 actinobacteria strains.</title>
        <authorList>
            <person name="Klenk H.-P."/>
        </authorList>
    </citation>
    <scope>NUCLEOTIDE SEQUENCE [LARGE SCALE GENOMIC DNA]</scope>
    <source>
        <strain evidence="2 3">DSM 18935</strain>
    </source>
</reference>
<dbReference type="GO" id="GO:0008999">
    <property type="term" value="F:protein-N-terminal-alanine acetyltransferase activity"/>
    <property type="evidence" value="ECO:0007669"/>
    <property type="project" value="TreeGrafter"/>
</dbReference>
<accession>A0A560WI71</accession>
<dbReference type="InterPro" id="IPR051908">
    <property type="entry name" value="Ribosomal_N-acetyltransferase"/>
</dbReference>
<dbReference type="PROSITE" id="PS51186">
    <property type="entry name" value="GNAT"/>
    <property type="match status" value="1"/>
</dbReference>
<dbReference type="PANTHER" id="PTHR43441">
    <property type="entry name" value="RIBOSOMAL-PROTEIN-SERINE ACETYLTRANSFERASE"/>
    <property type="match status" value="1"/>
</dbReference>
<dbReference type="GO" id="GO:1990189">
    <property type="term" value="F:protein N-terminal-serine acetyltransferase activity"/>
    <property type="evidence" value="ECO:0007669"/>
    <property type="project" value="TreeGrafter"/>
</dbReference>
<dbReference type="InterPro" id="IPR016181">
    <property type="entry name" value="Acyl_CoA_acyltransferase"/>
</dbReference>